<gene>
    <name evidence="2" type="ORF">H257_07153</name>
</gene>
<feature type="compositionally biased region" description="Pro residues" evidence="1">
    <location>
        <begin position="1"/>
        <end position="10"/>
    </location>
</feature>
<feature type="compositionally biased region" description="Polar residues" evidence="1">
    <location>
        <begin position="87"/>
        <end position="96"/>
    </location>
</feature>
<evidence type="ECO:0000313" key="2">
    <source>
        <dbReference type="EMBL" id="ETV79955.1"/>
    </source>
</evidence>
<dbReference type="GeneID" id="20809149"/>
<sequence length="193" mass="20671">MVDGPMPSPVVPSMATTRSNAKRPRADDGRYTESRPPPPLRVSPRPTSAAGTGGVAAASVAKPDKLADDLHPSLMTERQQVAFLLRQSAQAMTASSDDSEDDRRPTRTSRQTKAPPAATPSAANKENETSRRRKAAAPKKPRPIARASVIDIPSSIKVDTARCCLCTSWTDSLFLCGHCDKKYPTQKALGHAV</sequence>
<feature type="region of interest" description="Disordered" evidence="1">
    <location>
        <begin position="1"/>
        <end position="146"/>
    </location>
</feature>
<proteinExistence type="predicted"/>
<feature type="compositionally biased region" description="Basic and acidic residues" evidence="1">
    <location>
        <begin position="62"/>
        <end position="71"/>
    </location>
</feature>
<organism evidence="2">
    <name type="scientific">Aphanomyces astaci</name>
    <name type="common">Crayfish plague agent</name>
    <dbReference type="NCBI Taxonomy" id="112090"/>
    <lineage>
        <taxon>Eukaryota</taxon>
        <taxon>Sar</taxon>
        <taxon>Stramenopiles</taxon>
        <taxon>Oomycota</taxon>
        <taxon>Saprolegniomycetes</taxon>
        <taxon>Saprolegniales</taxon>
        <taxon>Verrucalvaceae</taxon>
        <taxon>Aphanomyces</taxon>
    </lineage>
</organism>
<dbReference type="VEuPathDB" id="FungiDB:H257_07153"/>
<protein>
    <submittedName>
        <fullName evidence="2">Uncharacterized protein</fullName>
    </submittedName>
</protein>
<dbReference type="AlphaFoldDB" id="W4GJS8"/>
<accession>W4GJS8</accession>
<evidence type="ECO:0000256" key="1">
    <source>
        <dbReference type="SAM" id="MobiDB-lite"/>
    </source>
</evidence>
<dbReference type="OrthoDB" id="67732at2759"/>
<dbReference type="EMBL" id="KI913127">
    <property type="protein sequence ID" value="ETV79955.1"/>
    <property type="molecule type" value="Genomic_DNA"/>
</dbReference>
<feature type="compositionally biased region" description="Basic and acidic residues" evidence="1">
    <location>
        <begin position="24"/>
        <end position="33"/>
    </location>
</feature>
<feature type="compositionally biased region" description="Low complexity" evidence="1">
    <location>
        <begin position="42"/>
        <end position="61"/>
    </location>
</feature>
<feature type="compositionally biased region" description="Low complexity" evidence="1">
    <location>
        <begin position="114"/>
        <end position="123"/>
    </location>
</feature>
<feature type="compositionally biased region" description="Basic residues" evidence="1">
    <location>
        <begin position="131"/>
        <end position="143"/>
    </location>
</feature>
<dbReference type="RefSeq" id="XP_009830891.1">
    <property type="nucleotide sequence ID" value="XM_009832589.1"/>
</dbReference>
<reference evidence="2" key="1">
    <citation type="submission" date="2013-12" db="EMBL/GenBank/DDBJ databases">
        <title>The Genome Sequence of Aphanomyces astaci APO3.</title>
        <authorList>
            <consortium name="The Broad Institute Genomics Platform"/>
            <person name="Russ C."/>
            <person name="Tyler B."/>
            <person name="van West P."/>
            <person name="Dieguez-Uribeondo J."/>
            <person name="Young S.K."/>
            <person name="Zeng Q."/>
            <person name="Gargeya S."/>
            <person name="Fitzgerald M."/>
            <person name="Abouelleil A."/>
            <person name="Alvarado L."/>
            <person name="Chapman S.B."/>
            <person name="Gainer-Dewar J."/>
            <person name="Goldberg J."/>
            <person name="Griggs A."/>
            <person name="Gujja S."/>
            <person name="Hansen M."/>
            <person name="Howarth C."/>
            <person name="Imamovic A."/>
            <person name="Ireland A."/>
            <person name="Larimer J."/>
            <person name="McCowan C."/>
            <person name="Murphy C."/>
            <person name="Pearson M."/>
            <person name="Poon T.W."/>
            <person name="Priest M."/>
            <person name="Roberts A."/>
            <person name="Saif S."/>
            <person name="Shea T."/>
            <person name="Sykes S."/>
            <person name="Wortman J."/>
            <person name="Nusbaum C."/>
            <person name="Birren B."/>
        </authorList>
    </citation>
    <scope>NUCLEOTIDE SEQUENCE [LARGE SCALE GENOMIC DNA]</scope>
    <source>
        <strain evidence="2">APO3</strain>
    </source>
</reference>
<name>W4GJS8_APHAT</name>